<sequence>MTSKESIFAVLERVEAMELQSNSESQGSSSHIQTTVDIRETPGKAKRRFSEVTEGSLSDLVVISTAPVQREDVHVELSKEQYQRAALGIQLEASNHYVSQILDLWTVIRASIPEFPHLPPPKLLHSASDSSTNEFIQTVRKVTEKDSNKPALRTWDKKHVLHWSILQDMLSTVTTWTIDSVLDSWFSIIFSFAFSQDRESCKVATLSSIVSTIPSLSKNAITMLIPTCFNDLYCFNYWHLLDFLYFPLNINGDHWILIRVGIQTKILEVFDSTGVMLEDNIQKQLLFFLIQLQLASWEDAKKKKLVSQDAQPLLIKSWTFKQPKKNHPKQGENSLDCAYFVMQTAYLLLKGQELNYHQEDMLDIKRQMVSIMLANMELVG</sequence>
<feature type="region of interest" description="Disordered" evidence="4">
    <location>
        <begin position="19"/>
        <end position="41"/>
    </location>
</feature>
<dbReference type="GO" id="GO:0008234">
    <property type="term" value="F:cysteine-type peptidase activity"/>
    <property type="evidence" value="ECO:0007669"/>
    <property type="project" value="InterPro"/>
</dbReference>
<evidence type="ECO:0000259" key="5">
    <source>
        <dbReference type="PROSITE" id="PS50600"/>
    </source>
</evidence>
<keyword evidence="2" id="KW-0645">Protease</keyword>
<reference evidence="6 7" key="1">
    <citation type="journal article" date="2018" name="Nat. Ecol. Evol.">
        <title>Pezizomycetes genomes reveal the molecular basis of ectomycorrhizal truffle lifestyle.</title>
        <authorList>
            <person name="Murat C."/>
            <person name="Payen T."/>
            <person name="Noel B."/>
            <person name="Kuo A."/>
            <person name="Morin E."/>
            <person name="Chen J."/>
            <person name="Kohler A."/>
            <person name="Krizsan K."/>
            <person name="Balestrini R."/>
            <person name="Da Silva C."/>
            <person name="Montanini B."/>
            <person name="Hainaut M."/>
            <person name="Levati E."/>
            <person name="Barry K.W."/>
            <person name="Belfiori B."/>
            <person name="Cichocki N."/>
            <person name="Clum A."/>
            <person name="Dockter R.B."/>
            <person name="Fauchery L."/>
            <person name="Guy J."/>
            <person name="Iotti M."/>
            <person name="Le Tacon F."/>
            <person name="Lindquist E.A."/>
            <person name="Lipzen A."/>
            <person name="Malagnac F."/>
            <person name="Mello A."/>
            <person name="Molinier V."/>
            <person name="Miyauchi S."/>
            <person name="Poulain J."/>
            <person name="Riccioni C."/>
            <person name="Rubini A."/>
            <person name="Sitrit Y."/>
            <person name="Splivallo R."/>
            <person name="Traeger S."/>
            <person name="Wang M."/>
            <person name="Zifcakova L."/>
            <person name="Wipf D."/>
            <person name="Zambonelli A."/>
            <person name="Paolocci F."/>
            <person name="Nowrousian M."/>
            <person name="Ottonello S."/>
            <person name="Baldrian P."/>
            <person name="Spatafora J.W."/>
            <person name="Henrissat B."/>
            <person name="Nagy L.G."/>
            <person name="Aury J.M."/>
            <person name="Wincker P."/>
            <person name="Grigoriev I.V."/>
            <person name="Bonfante P."/>
            <person name="Martin F.M."/>
        </authorList>
    </citation>
    <scope>NUCLEOTIDE SEQUENCE [LARGE SCALE GENOMIC DNA]</scope>
    <source>
        <strain evidence="6 7">120613-1</strain>
    </source>
</reference>
<evidence type="ECO:0000256" key="3">
    <source>
        <dbReference type="ARBA" id="ARBA00022801"/>
    </source>
</evidence>
<dbReference type="Pfam" id="PF02902">
    <property type="entry name" value="Peptidase_C48"/>
    <property type="match status" value="1"/>
</dbReference>
<dbReference type="AlphaFoldDB" id="A0A3N4JSM2"/>
<evidence type="ECO:0000256" key="2">
    <source>
        <dbReference type="ARBA" id="ARBA00022670"/>
    </source>
</evidence>
<dbReference type="GO" id="GO:0006508">
    <property type="term" value="P:proteolysis"/>
    <property type="evidence" value="ECO:0007669"/>
    <property type="project" value="UniProtKB-KW"/>
</dbReference>
<dbReference type="PROSITE" id="PS50600">
    <property type="entry name" value="ULP_PROTEASE"/>
    <property type="match status" value="1"/>
</dbReference>
<keyword evidence="3" id="KW-0378">Hydrolase</keyword>
<keyword evidence="7" id="KW-1185">Reference proteome</keyword>
<evidence type="ECO:0000256" key="1">
    <source>
        <dbReference type="ARBA" id="ARBA00005234"/>
    </source>
</evidence>
<dbReference type="InterPro" id="IPR038765">
    <property type="entry name" value="Papain-like_cys_pep_sf"/>
</dbReference>
<dbReference type="InterPro" id="IPR003653">
    <property type="entry name" value="Peptidase_C48_C"/>
</dbReference>
<dbReference type="EMBL" id="ML120382">
    <property type="protein sequence ID" value="RPB00248.1"/>
    <property type="molecule type" value="Genomic_DNA"/>
</dbReference>
<protein>
    <recommendedName>
        <fullName evidence="5">Ubiquitin-like protease family profile domain-containing protein</fullName>
    </recommendedName>
</protein>
<feature type="domain" description="Ubiquitin-like protease family profile" evidence="5">
    <location>
        <begin position="108"/>
        <end position="348"/>
    </location>
</feature>
<dbReference type="Proteomes" id="UP000276215">
    <property type="component" value="Unassembled WGS sequence"/>
</dbReference>
<evidence type="ECO:0000313" key="7">
    <source>
        <dbReference type="Proteomes" id="UP000276215"/>
    </source>
</evidence>
<accession>A0A3N4JSM2</accession>
<proteinExistence type="inferred from homology"/>
<dbReference type="OrthoDB" id="1939479at2759"/>
<dbReference type="Gene3D" id="3.40.395.10">
    <property type="entry name" value="Adenoviral Proteinase, Chain A"/>
    <property type="match status" value="1"/>
</dbReference>
<comment type="similarity">
    <text evidence="1">Belongs to the peptidase C48 family.</text>
</comment>
<name>A0A3N4JSM2_9PEZI</name>
<evidence type="ECO:0000313" key="6">
    <source>
        <dbReference type="EMBL" id="RPB00248.1"/>
    </source>
</evidence>
<feature type="compositionally biased region" description="Low complexity" evidence="4">
    <location>
        <begin position="21"/>
        <end position="30"/>
    </location>
</feature>
<gene>
    <name evidence="6" type="ORF">L873DRAFT_1843179</name>
</gene>
<organism evidence="6 7">
    <name type="scientific">Choiromyces venosus 120613-1</name>
    <dbReference type="NCBI Taxonomy" id="1336337"/>
    <lineage>
        <taxon>Eukaryota</taxon>
        <taxon>Fungi</taxon>
        <taxon>Dikarya</taxon>
        <taxon>Ascomycota</taxon>
        <taxon>Pezizomycotina</taxon>
        <taxon>Pezizomycetes</taxon>
        <taxon>Pezizales</taxon>
        <taxon>Tuberaceae</taxon>
        <taxon>Choiromyces</taxon>
    </lineage>
</organism>
<dbReference type="SUPFAM" id="SSF54001">
    <property type="entry name" value="Cysteine proteinases"/>
    <property type="match status" value="1"/>
</dbReference>
<dbReference type="GO" id="GO:0019783">
    <property type="term" value="F:ubiquitin-like protein peptidase activity"/>
    <property type="evidence" value="ECO:0007669"/>
    <property type="project" value="UniProtKB-ARBA"/>
</dbReference>
<evidence type="ECO:0000256" key="4">
    <source>
        <dbReference type="SAM" id="MobiDB-lite"/>
    </source>
</evidence>